<gene>
    <name evidence="3" type="ORF">C493_12649</name>
</gene>
<reference evidence="3 4" key="1">
    <citation type="journal article" date="2014" name="PLoS Genet.">
        <title>Phylogenetically driven sequencing of extremely halophilic archaea reveals strategies for static and dynamic osmo-response.</title>
        <authorList>
            <person name="Becker E.A."/>
            <person name="Seitzer P.M."/>
            <person name="Tritt A."/>
            <person name="Larsen D."/>
            <person name="Krusor M."/>
            <person name="Yao A.I."/>
            <person name="Wu D."/>
            <person name="Madern D."/>
            <person name="Eisen J.A."/>
            <person name="Darling A.E."/>
            <person name="Facciotti M.T."/>
        </authorList>
    </citation>
    <scope>NUCLEOTIDE SEQUENCE [LARGE SCALE GENOMIC DNA]</scope>
    <source>
        <strain evidence="3 4">JCM 12255</strain>
    </source>
</reference>
<dbReference type="eggNOG" id="arCOG06413">
    <property type="taxonomic scope" value="Archaea"/>
</dbReference>
<dbReference type="Pfam" id="PF25933">
    <property type="entry name" value="DUF7978"/>
    <property type="match status" value="1"/>
</dbReference>
<keyword evidence="1" id="KW-0472">Membrane</keyword>
<dbReference type="AlphaFoldDB" id="L9WYG6"/>
<feature type="transmembrane region" description="Helical" evidence="1">
    <location>
        <begin position="167"/>
        <end position="190"/>
    </location>
</feature>
<dbReference type="PATRIC" id="fig|1227499.3.peg.2597"/>
<feature type="transmembrane region" description="Helical" evidence="1">
    <location>
        <begin position="16"/>
        <end position="38"/>
    </location>
</feature>
<protein>
    <recommendedName>
        <fullName evidence="2">DUF7978 domain-containing protein</fullName>
    </recommendedName>
</protein>
<dbReference type="Proteomes" id="UP000011602">
    <property type="component" value="Unassembled WGS sequence"/>
</dbReference>
<dbReference type="EMBL" id="AOHZ01000058">
    <property type="protein sequence ID" value="ELY54462.1"/>
    <property type="molecule type" value="Genomic_DNA"/>
</dbReference>
<feature type="transmembrane region" description="Helical" evidence="1">
    <location>
        <begin position="124"/>
        <end position="146"/>
    </location>
</feature>
<feature type="domain" description="DUF7978" evidence="2">
    <location>
        <begin position="3"/>
        <end position="192"/>
    </location>
</feature>
<dbReference type="RefSeq" id="WP_007259807.1">
    <property type="nucleotide sequence ID" value="NZ_AOHZ01000058.1"/>
</dbReference>
<proteinExistence type="predicted"/>
<dbReference type="OrthoDB" id="270777at2157"/>
<evidence type="ECO:0000259" key="2">
    <source>
        <dbReference type="Pfam" id="PF25933"/>
    </source>
</evidence>
<keyword evidence="1" id="KW-1133">Transmembrane helix</keyword>
<keyword evidence="1" id="KW-0812">Transmembrane</keyword>
<organism evidence="3 4">
    <name type="scientific">Natronolimnohabitans innermongolicus JCM 12255</name>
    <dbReference type="NCBI Taxonomy" id="1227499"/>
    <lineage>
        <taxon>Archaea</taxon>
        <taxon>Methanobacteriati</taxon>
        <taxon>Methanobacteriota</taxon>
        <taxon>Stenosarchaea group</taxon>
        <taxon>Halobacteria</taxon>
        <taxon>Halobacteriales</taxon>
        <taxon>Natrialbaceae</taxon>
        <taxon>Natronolimnohabitans</taxon>
    </lineage>
</organism>
<dbReference type="STRING" id="1227499.C493_12649"/>
<feature type="transmembrane region" description="Helical" evidence="1">
    <location>
        <begin position="96"/>
        <end position="118"/>
    </location>
</feature>
<evidence type="ECO:0000313" key="4">
    <source>
        <dbReference type="Proteomes" id="UP000011602"/>
    </source>
</evidence>
<evidence type="ECO:0000256" key="1">
    <source>
        <dbReference type="SAM" id="Phobius"/>
    </source>
</evidence>
<keyword evidence="4" id="KW-1185">Reference proteome</keyword>
<dbReference type="InterPro" id="IPR058284">
    <property type="entry name" value="DUF7978"/>
</dbReference>
<comment type="caution">
    <text evidence="3">The sequence shown here is derived from an EMBL/GenBank/DDBJ whole genome shotgun (WGS) entry which is preliminary data.</text>
</comment>
<sequence length="196" mass="19512">MAQQRTVSDDVSGSNVAASAGLGVLAAAISYLVSYVLIVDEARDVFGDSVADWQSVAWYFYNAHMVDLETTGTFGGLGGSGTVDLIAESSATSATVLYAIPPLVLLGIGALLAVQLGARDLGEAVVAGAPVTIGYAVVMGLGAVATEASAEGSFFGIEASGSIAPELVPAILLGGILYPLVFATAGAVLATSLAGR</sequence>
<name>L9WYG6_9EURY</name>
<accession>L9WYG6</accession>
<evidence type="ECO:0000313" key="3">
    <source>
        <dbReference type="EMBL" id="ELY54462.1"/>
    </source>
</evidence>